<comment type="function">
    <text evidence="1">Required for the transposition of the insertion element.</text>
</comment>
<dbReference type="PANTHER" id="PTHR33217:SF8">
    <property type="entry name" value="MUTATOR FAMILY TRANSPOSASE"/>
    <property type="match status" value="1"/>
</dbReference>
<evidence type="ECO:0000256" key="5">
    <source>
        <dbReference type="ARBA" id="ARBA00023172"/>
    </source>
</evidence>
<dbReference type="PANTHER" id="PTHR33217">
    <property type="entry name" value="TRANSPOSASE FOR INSERTION SEQUENCE ELEMENT IS1081"/>
    <property type="match status" value="1"/>
</dbReference>
<evidence type="ECO:0000256" key="1">
    <source>
        <dbReference type="ARBA" id="ARBA00002190"/>
    </source>
</evidence>
<comment type="similarity">
    <text evidence="2">Belongs to the transposase mutator family.</text>
</comment>
<proteinExistence type="inferred from homology"/>
<reference evidence="8" key="1">
    <citation type="journal article" date="2019" name="Int. J. Syst. Evol. Microbiol.">
        <title>The Global Catalogue of Microorganisms (GCM) 10K type strain sequencing project: providing services to taxonomists for standard genome sequencing and annotation.</title>
        <authorList>
            <consortium name="The Broad Institute Genomics Platform"/>
            <consortium name="The Broad Institute Genome Sequencing Center for Infectious Disease"/>
            <person name="Wu L."/>
            <person name="Ma J."/>
        </authorList>
    </citation>
    <scope>NUCLEOTIDE SEQUENCE [LARGE SCALE GENOMIC DNA]</scope>
    <source>
        <strain evidence="8">NBRC 105830</strain>
    </source>
</reference>
<dbReference type="EMBL" id="BSUJ01000001">
    <property type="protein sequence ID" value="GMA21626.1"/>
    <property type="molecule type" value="Genomic_DNA"/>
</dbReference>
<sequence length="464" mass="51375">MMAETLVGVSPTEPQMQDPQEPGLDAVADSEDATSPDEPAQPVAPVSGRAASKQDLAALQRLVRQAQEDGVALTGPDGLLKMLTKTVIEVALDEEMSSHLGYDKHAVEGRGSGNSRNGVRSKTVITDNAGPVEIDVPRDRAGTFEPQLVKKRQRRLTDLDAMVLSLYAKGLTTGEISAHLGEVYGASVSKDTISRITDRVVEEMQAWWARPLEKVYAAIFIDAIVVKVRDGQVRNRPFYAAIGVDLDGHKDVLGMWAGDGDGESAKYWLAVLTELRNRGVKDVFFVVCDGLKGLPDSVSAAFPQAIVQTCIIHLIRNTFRYASRKYWDQIAKDLKPIYTAPTPAAARERYEEFAAKWGKAYPAITTLWDNAWEDFIPFLDYDVEIRRVICSTNAIESLNARYRRAVRARGHFPNEQAALKVLYLVTRSLDPKGTGQTRWVTRWKPALNAFAITFADRMPAAEDR</sequence>
<accession>A0ABQ6HSZ4</accession>
<dbReference type="PROSITE" id="PS01007">
    <property type="entry name" value="TRANSPOSASE_MUTATOR"/>
    <property type="match status" value="1"/>
</dbReference>
<evidence type="ECO:0000256" key="4">
    <source>
        <dbReference type="ARBA" id="ARBA00023125"/>
    </source>
</evidence>
<dbReference type="Pfam" id="PF00872">
    <property type="entry name" value="Transposase_mut"/>
    <property type="match status" value="1"/>
</dbReference>
<evidence type="ECO:0000256" key="2">
    <source>
        <dbReference type="ARBA" id="ARBA00010961"/>
    </source>
</evidence>
<feature type="region of interest" description="Disordered" evidence="6">
    <location>
        <begin position="1"/>
        <end position="52"/>
    </location>
</feature>
<evidence type="ECO:0000256" key="3">
    <source>
        <dbReference type="ARBA" id="ARBA00022578"/>
    </source>
</evidence>
<name>A0ABQ6HSZ4_9MICO</name>
<keyword evidence="5" id="KW-0233">DNA recombination</keyword>
<dbReference type="InterPro" id="IPR001207">
    <property type="entry name" value="Transposase_mutator"/>
</dbReference>
<gene>
    <name evidence="7" type="ORF">GCM10025862_36470</name>
</gene>
<comment type="caution">
    <text evidence="7">The sequence shown here is derived from an EMBL/GenBank/DDBJ whole genome shotgun (WGS) entry which is preliminary data.</text>
</comment>
<dbReference type="RefSeq" id="WP_420914136.1">
    <property type="nucleotide sequence ID" value="NZ_BSUJ01000001.1"/>
</dbReference>
<evidence type="ECO:0000313" key="8">
    <source>
        <dbReference type="Proteomes" id="UP001157109"/>
    </source>
</evidence>
<evidence type="ECO:0000256" key="6">
    <source>
        <dbReference type="SAM" id="MobiDB-lite"/>
    </source>
</evidence>
<dbReference type="Proteomes" id="UP001157109">
    <property type="component" value="Unassembled WGS sequence"/>
</dbReference>
<organism evidence="7 8">
    <name type="scientific">Arsenicicoccus piscis</name>
    <dbReference type="NCBI Taxonomy" id="673954"/>
    <lineage>
        <taxon>Bacteria</taxon>
        <taxon>Bacillati</taxon>
        <taxon>Actinomycetota</taxon>
        <taxon>Actinomycetes</taxon>
        <taxon>Micrococcales</taxon>
        <taxon>Intrasporangiaceae</taxon>
        <taxon>Arsenicicoccus</taxon>
    </lineage>
</organism>
<keyword evidence="3" id="KW-0815">Transposition</keyword>
<keyword evidence="8" id="KW-1185">Reference proteome</keyword>
<evidence type="ECO:0000313" key="7">
    <source>
        <dbReference type="EMBL" id="GMA21626.1"/>
    </source>
</evidence>
<dbReference type="NCBIfam" id="NF033543">
    <property type="entry name" value="transpos_IS256"/>
    <property type="match status" value="1"/>
</dbReference>
<protein>
    <submittedName>
        <fullName evidence="7">IS256 family transposase</fullName>
    </submittedName>
</protein>
<keyword evidence="4" id="KW-0238">DNA-binding</keyword>